<dbReference type="EMBL" id="CP011387">
    <property type="protein sequence ID" value="ANE42410.1"/>
    <property type="molecule type" value="Genomic_DNA"/>
</dbReference>
<accession>A0A172T606</accession>
<reference evidence="2 3" key="1">
    <citation type="submission" date="2015-01" db="EMBL/GenBank/DDBJ databases">
        <title>Deinococcus puniceus/DY1/ whole genome sequencing.</title>
        <authorList>
            <person name="Kim M.K."/>
            <person name="Srinivasan S."/>
            <person name="Lee J.-J."/>
        </authorList>
    </citation>
    <scope>NUCLEOTIDE SEQUENCE [LARGE SCALE GENOMIC DNA]</scope>
    <source>
        <strain evidence="2 3">DY1</strain>
    </source>
</reference>
<gene>
    <name evidence="2" type="ORF">SU48_00025</name>
</gene>
<organism evidence="2 3">
    <name type="scientific">Deinococcus puniceus</name>
    <dbReference type="NCBI Taxonomy" id="1182568"/>
    <lineage>
        <taxon>Bacteria</taxon>
        <taxon>Thermotogati</taxon>
        <taxon>Deinococcota</taxon>
        <taxon>Deinococci</taxon>
        <taxon>Deinococcales</taxon>
        <taxon>Deinococcaceae</taxon>
        <taxon>Deinococcus</taxon>
    </lineage>
</organism>
<protein>
    <submittedName>
        <fullName evidence="2">Uncharacterized protein</fullName>
    </submittedName>
</protein>
<dbReference type="PATRIC" id="fig|1182568.3.peg.5"/>
<dbReference type="RefSeq" id="WP_064013454.1">
    <property type="nucleotide sequence ID" value="NZ_CP011387.1"/>
</dbReference>
<keyword evidence="1" id="KW-1133">Transmembrane helix</keyword>
<proteinExistence type="predicted"/>
<evidence type="ECO:0000256" key="1">
    <source>
        <dbReference type="SAM" id="Phobius"/>
    </source>
</evidence>
<dbReference type="KEGG" id="dpu:SU48_00025"/>
<keyword evidence="1" id="KW-0812">Transmembrane</keyword>
<sequence>MIKQVALYAAIFALIILMMVIFNFFFGEYGQALWFIAFICTTGLARLFLARVKKQEAAAQGSLPDTQPFKS</sequence>
<keyword evidence="1" id="KW-0472">Membrane</keyword>
<dbReference type="Proteomes" id="UP000077363">
    <property type="component" value="Chromosome"/>
</dbReference>
<feature type="transmembrane region" description="Helical" evidence="1">
    <location>
        <begin position="7"/>
        <end position="26"/>
    </location>
</feature>
<keyword evidence="3" id="KW-1185">Reference proteome</keyword>
<evidence type="ECO:0000313" key="2">
    <source>
        <dbReference type="EMBL" id="ANE42410.1"/>
    </source>
</evidence>
<dbReference type="AlphaFoldDB" id="A0A172T606"/>
<feature type="transmembrane region" description="Helical" evidence="1">
    <location>
        <begin position="32"/>
        <end position="49"/>
    </location>
</feature>
<evidence type="ECO:0000313" key="3">
    <source>
        <dbReference type="Proteomes" id="UP000077363"/>
    </source>
</evidence>
<name>A0A172T606_9DEIO</name>